<gene>
    <name evidence="3" type="ORF">DDE83_005302</name>
</gene>
<dbReference type="EMBL" id="QGDH01000071">
    <property type="protein sequence ID" value="RAR09903.1"/>
    <property type="molecule type" value="Genomic_DNA"/>
</dbReference>
<feature type="compositionally biased region" description="Basic and acidic residues" evidence="1">
    <location>
        <begin position="304"/>
        <end position="319"/>
    </location>
</feature>
<feature type="region of interest" description="Disordered" evidence="1">
    <location>
        <begin position="123"/>
        <end position="164"/>
    </location>
</feature>
<reference evidence="4" key="1">
    <citation type="submission" date="2018-05" db="EMBL/GenBank/DDBJ databases">
        <title>Draft genome sequence of Stemphylium lycopersici strain CIDEFI 213.</title>
        <authorList>
            <person name="Medina R."/>
            <person name="Franco M.E.E."/>
            <person name="Lucentini C.G."/>
            <person name="Saparrat M.C.N."/>
            <person name="Balatti P.A."/>
        </authorList>
    </citation>
    <scope>NUCLEOTIDE SEQUENCE [LARGE SCALE GENOMIC DNA]</scope>
    <source>
        <strain evidence="4">CIDEFI 213</strain>
    </source>
</reference>
<evidence type="ECO:0000256" key="1">
    <source>
        <dbReference type="SAM" id="MobiDB-lite"/>
    </source>
</evidence>
<protein>
    <submittedName>
        <fullName evidence="3">Uncharacterized protein</fullName>
    </submittedName>
</protein>
<evidence type="ECO:0000256" key="2">
    <source>
        <dbReference type="SAM" id="Phobius"/>
    </source>
</evidence>
<feature type="compositionally biased region" description="Polar residues" evidence="1">
    <location>
        <begin position="322"/>
        <end position="336"/>
    </location>
</feature>
<keyword evidence="2" id="KW-1133">Transmembrane helix</keyword>
<dbReference type="AlphaFoldDB" id="A0A364N288"/>
<feature type="transmembrane region" description="Helical" evidence="2">
    <location>
        <begin position="254"/>
        <end position="275"/>
    </location>
</feature>
<keyword evidence="2" id="KW-0472">Membrane</keyword>
<name>A0A364N288_STELY</name>
<feature type="transmembrane region" description="Helical" evidence="2">
    <location>
        <begin position="185"/>
        <end position="207"/>
    </location>
</feature>
<organism evidence="3 4">
    <name type="scientific">Stemphylium lycopersici</name>
    <name type="common">Tomato gray leaf spot disease fungus</name>
    <name type="synonym">Thyrospora lycopersici</name>
    <dbReference type="NCBI Taxonomy" id="183478"/>
    <lineage>
        <taxon>Eukaryota</taxon>
        <taxon>Fungi</taxon>
        <taxon>Dikarya</taxon>
        <taxon>Ascomycota</taxon>
        <taxon>Pezizomycotina</taxon>
        <taxon>Dothideomycetes</taxon>
        <taxon>Pleosporomycetidae</taxon>
        <taxon>Pleosporales</taxon>
        <taxon>Pleosporineae</taxon>
        <taxon>Pleosporaceae</taxon>
        <taxon>Stemphylium</taxon>
    </lineage>
</organism>
<keyword evidence="4" id="KW-1185">Reference proteome</keyword>
<feature type="region of interest" description="Disordered" evidence="1">
    <location>
        <begin position="286"/>
        <end position="391"/>
    </location>
</feature>
<proteinExistence type="predicted"/>
<dbReference type="Proteomes" id="UP000249619">
    <property type="component" value="Unassembled WGS sequence"/>
</dbReference>
<keyword evidence="2" id="KW-0812">Transmembrane</keyword>
<evidence type="ECO:0000313" key="4">
    <source>
        <dbReference type="Proteomes" id="UP000249619"/>
    </source>
</evidence>
<accession>A0A364N288</accession>
<sequence>MSSTPSPPNLPPVVHRNLHQRFLKTHLTSHELTLVTAVVTLMLLVAHTAATHGMQPSGLPQKWLHDFVHQLYEGTKTFTWTIMYIMLYPNVRYKDEERRQKRRVWLKNFFGKIASCVPKPFRRNQNDRQASATETKRSPNDTARQIAAEGEVSKRTSKTNSQPAPYHPLACHPLLHLDFSTLQRLVLLTLWDVVMILTLSSHIYIFLRNIEPSLKMCHNPISAHTSSPRSISLLLNSKAKCHRLNWRIHSAGGYSAGGAAILGTLHLFASTLRLYEYVRAKRPLKPRKTVSDGLKRSRKRKQHGSSDEQHWRNPPRDIVVRPQSSPPQTGFSSSLSPGIHVYSLPSTVGTPATRHQATISQEEQNAGVLQRGGVRTTRSQQQESENVDHQSTEKCNYIAMLFSWTRFALCT</sequence>
<evidence type="ECO:0000313" key="3">
    <source>
        <dbReference type="EMBL" id="RAR09903.1"/>
    </source>
</evidence>
<comment type="caution">
    <text evidence="3">The sequence shown here is derived from an EMBL/GenBank/DDBJ whole genome shotgun (WGS) entry which is preliminary data.</text>
</comment>
<feature type="compositionally biased region" description="Polar residues" evidence="1">
    <location>
        <begin position="344"/>
        <end position="364"/>
    </location>
</feature>